<dbReference type="AlphaFoldDB" id="D4D8T9"/>
<dbReference type="GeneID" id="9580863"/>
<dbReference type="EMBL" id="ACYE01000183">
    <property type="protein sequence ID" value="EFE41698.1"/>
    <property type="molecule type" value="Genomic_DNA"/>
</dbReference>
<comment type="caution">
    <text evidence="2">The sequence shown here is derived from an EMBL/GenBank/DDBJ whole genome shotgun (WGS) entry which is preliminary data.</text>
</comment>
<feature type="compositionally biased region" description="Acidic residues" evidence="1">
    <location>
        <begin position="14"/>
        <end position="31"/>
    </location>
</feature>
<protein>
    <submittedName>
        <fullName evidence="2">Uncharacterized protein</fullName>
    </submittedName>
</protein>
<sequence length="51" mass="5684">MSCLVYPQSPPDSVYDDDDDADANAEEEGRDEESLISFYRAATEIPEVAAW</sequence>
<feature type="region of interest" description="Disordered" evidence="1">
    <location>
        <begin position="1"/>
        <end position="33"/>
    </location>
</feature>
<evidence type="ECO:0000313" key="2">
    <source>
        <dbReference type="EMBL" id="EFE41698.1"/>
    </source>
</evidence>
<dbReference type="RefSeq" id="XP_003022316.1">
    <property type="nucleotide sequence ID" value="XM_003022270.1"/>
</dbReference>
<dbReference type="Proteomes" id="UP000008383">
    <property type="component" value="Unassembled WGS sequence"/>
</dbReference>
<accession>D4D8T9</accession>
<gene>
    <name evidence="2" type="ORF">TRV_03527</name>
</gene>
<proteinExistence type="predicted"/>
<reference evidence="3" key="1">
    <citation type="journal article" date="2011" name="Genome Biol.">
        <title>Comparative and functional genomics provide insights into the pathogenicity of dermatophytic fungi.</title>
        <authorList>
            <person name="Burmester A."/>
            <person name="Shelest E."/>
            <person name="Gloeckner G."/>
            <person name="Heddergott C."/>
            <person name="Schindler S."/>
            <person name="Staib P."/>
            <person name="Heidel A."/>
            <person name="Felder M."/>
            <person name="Petzold A."/>
            <person name="Szafranski K."/>
            <person name="Feuermann M."/>
            <person name="Pedruzzi I."/>
            <person name="Priebe S."/>
            <person name="Groth M."/>
            <person name="Winkler R."/>
            <person name="Li W."/>
            <person name="Kniemeyer O."/>
            <person name="Schroeckh V."/>
            <person name="Hertweck C."/>
            <person name="Hube B."/>
            <person name="White T.C."/>
            <person name="Platzer M."/>
            <person name="Guthke R."/>
            <person name="Heitman J."/>
            <person name="Woestemeyer J."/>
            <person name="Zipfel P.F."/>
            <person name="Monod M."/>
            <person name="Brakhage A.A."/>
        </authorList>
    </citation>
    <scope>NUCLEOTIDE SEQUENCE [LARGE SCALE GENOMIC DNA]</scope>
    <source>
        <strain evidence="3">HKI 0517</strain>
    </source>
</reference>
<organism evidence="2 3">
    <name type="scientific">Trichophyton verrucosum (strain HKI 0517)</name>
    <dbReference type="NCBI Taxonomy" id="663202"/>
    <lineage>
        <taxon>Eukaryota</taxon>
        <taxon>Fungi</taxon>
        <taxon>Dikarya</taxon>
        <taxon>Ascomycota</taxon>
        <taxon>Pezizomycotina</taxon>
        <taxon>Eurotiomycetes</taxon>
        <taxon>Eurotiomycetidae</taxon>
        <taxon>Onygenales</taxon>
        <taxon>Arthrodermataceae</taxon>
        <taxon>Trichophyton</taxon>
    </lineage>
</organism>
<evidence type="ECO:0000313" key="3">
    <source>
        <dbReference type="Proteomes" id="UP000008383"/>
    </source>
</evidence>
<name>D4D8T9_TRIVH</name>
<keyword evidence="3" id="KW-1185">Reference proteome</keyword>
<dbReference type="KEGG" id="tve:TRV_03527"/>
<evidence type="ECO:0000256" key="1">
    <source>
        <dbReference type="SAM" id="MobiDB-lite"/>
    </source>
</evidence>
<dbReference type="HOGENOM" id="CLU_3108132_0_0_1"/>